<evidence type="ECO:0000313" key="1">
    <source>
        <dbReference type="EMBL" id="AEG18654.1"/>
    </source>
</evidence>
<dbReference type="EMBL" id="CP002772">
    <property type="protein sequence ID" value="AEG18654.1"/>
    <property type="molecule type" value="Genomic_DNA"/>
</dbReference>
<dbReference type="AlphaFoldDB" id="F6D2S5"/>
<gene>
    <name evidence="1" type="ordered locus">MSWAN_1643</name>
</gene>
<name>F6D2S5_METPW</name>
<evidence type="ECO:0008006" key="3">
    <source>
        <dbReference type="Google" id="ProtNLM"/>
    </source>
</evidence>
<reference evidence="1 2" key="1">
    <citation type="journal article" date="2014" name="Int. J. Syst. Evol. Microbiol.">
        <title>Methanobacterium paludis sp. nov. and a novel strain of Methanobacterium lacus isolated from northern peatlands.</title>
        <authorList>
            <person name="Cadillo-Quiroz H."/>
            <person name="Brauer S.L."/>
            <person name="Goodson N."/>
            <person name="Yavitt J.B."/>
            <person name="Zinder S.H."/>
        </authorList>
    </citation>
    <scope>NUCLEOTIDE SEQUENCE [LARGE SCALE GENOMIC DNA]</scope>
    <source>
        <strain evidence="2">DSM 25820 / JCM 18151 / SWAN1</strain>
    </source>
</reference>
<dbReference type="HOGENOM" id="CLU_510588_0_0_2"/>
<sequence>MSIMQVAKAKSEPIDLWDFSRIVTNETWEPRPYLNLIIELLHYCMNGQIENLAVSLSPRLGKSWQISNIFPAYILGNRPYAKIILVSYDAELVRGFGANVKDYLDTYGYLFPLKPTLSKDTKGKGFFKIRKTDEIQNPGEFYCNSTNGGVLGHGGHWIIVDDPTKNIEEAQSERHQEKLLQLFNTAISSRRERDPVTGQKAVTIVTHQRLDQNDLIGTLTKNRKWISAEEALIKLRKGEKLGATWVYLRLPELAEENDILGREPGEPLHPEERDRNDLLQIKKDIGEYEFNCIHQQDPKPREGNYFQDNYFEVVDYLPNNIIQEVQWADLAATSYPENTPISLRGAATAVIRLALTQDRRIFITYMDEMWEEDDVVMTNILQSARLGGKKLQNGNLKKYCVPQDPGGAGKGQAKKYSLQMPGYLFEGIIEPRNMNKEQRAVPFSNWAKVNKVYIYNKAPGPNMMGLKIKGKLVYETEEDAINRYKKVCTAFPGGRHKDFIDASSGAFGEFDIPDEGEKAIPFDPRLMGAAYSR</sequence>
<dbReference type="STRING" id="868131.MSWAN_1643"/>
<evidence type="ECO:0000313" key="2">
    <source>
        <dbReference type="Proteomes" id="UP000009231"/>
    </source>
</evidence>
<dbReference type="eggNOG" id="arCOG09550">
    <property type="taxonomic scope" value="Archaea"/>
</dbReference>
<accession>F6D2S5</accession>
<organism evidence="1 2">
    <name type="scientific">Methanobacterium paludis (strain DSM 25820 / JCM 18151 / SWAN1)</name>
    <dbReference type="NCBI Taxonomy" id="868131"/>
    <lineage>
        <taxon>Archaea</taxon>
        <taxon>Methanobacteriati</taxon>
        <taxon>Methanobacteriota</taxon>
        <taxon>Methanomada group</taxon>
        <taxon>Methanobacteria</taxon>
        <taxon>Methanobacteriales</taxon>
        <taxon>Methanobacteriaceae</taxon>
        <taxon>Methanobacterium</taxon>
    </lineage>
</organism>
<keyword evidence="2" id="KW-1185">Reference proteome</keyword>
<protein>
    <recommendedName>
        <fullName evidence="3">Terminase large subunit gp17-like C-terminal domain-containing protein</fullName>
    </recommendedName>
</protein>
<proteinExistence type="predicted"/>
<dbReference type="KEGG" id="mew:MSWAN_1643"/>
<dbReference type="Proteomes" id="UP000009231">
    <property type="component" value="Chromosome"/>
</dbReference>